<dbReference type="Pfam" id="PF00534">
    <property type="entry name" value="Glycos_transf_1"/>
    <property type="match status" value="1"/>
</dbReference>
<dbReference type="GO" id="GO:0016757">
    <property type="term" value="F:glycosyltransferase activity"/>
    <property type="evidence" value="ECO:0007669"/>
    <property type="project" value="InterPro"/>
</dbReference>
<dbReference type="Proteomes" id="UP000177691">
    <property type="component" value="Unassembled WGS sequence"/>
</dbReference>
<protein>
    <recommendedName>
        <fullName evidence="1">Glycosyl transferase family 1 domain-containing protein</fullName>
    </recommendedName>
</protein>
<dbReference type="CDD" id="cd03801">
    <property type="entry name" value="GT4_PimA-like"/>
    <property type="match status" value="1"/>
</dbReference>
<organism evidence="2 3">
    <name type="scientific">Candidatus Falkowbacteria bacterium RIFCSPHIGHO2_02_FULL_45_15</name>
    <dbReference type="NCBI Taxonomy" id="1797987"/>
    <lineage>
        <taxon>Bacteria</taxon>
        <taxon>Candidatus Falkowiibacteriota</taxon>
    </lineage>
</organism>
<comment type="caution">
    <text evidence="2">The sequence shown here is derived from an EMBL/GenBank/DDBJ whole genome shotgun (WGS) entry which is preliminary data.</text>
</comment>
<gene>
    <name evidence="2" type="ORF">A3D54_03400</name>
</gene>
<reference evidence="2 3" key="1">
    <citation type="journal article" date="2016" name="Nat. Commun.">
        <title>Thousands of microbial genomes shed light on interconnected biogeochemical processes in an aquifer system.</title>
        <authorList>
            <person name="Anantharaman K."/>
            <person name="Brown C.T."/>
            <person name="Hug L.A."/>
            <person name="Sharon I."/>
            <person name="Castelle C.J."/>
            <person name="Probst A.J."/>
            <person name="Thomas B.C."/>
            <person name="Singh A."/>
            <person name="Wilkins M.J."/>
            <person name="Karaoz U."/>
            <person name="Brodie E.L."/>
            <person name="Williams K.H."/>
            <person name="Hubbard S.S."/>
            <person name="Banfield J.F."/>
        </authorList>
    </citation>
    <scope>NUCLEOTIDE SEQUENCE [LARGE SCALE GENOMIC DNA]</scope>
</reference>
<accession>A0A1F5RZW1</accession>
<dbReference type="AlphaFoldDB" id="A0A1F5RZW1"/>
<dbReference type="EMBL" id="MFFU01000003">
    <property type="protein sequence ID" value="OGF19862.1"/>
    <property type="molecule type" value="Genomic_DNA"/>
</dbReference>
<dbReference type="PANTHER" id="PTHR12526">
    <property type="entry name" value="GLYCOSYLTRANSFERASE"/>
    <property type="match status" value="1"/>
</dbReference>
<dbReference type="PANTHER" id="PTHR12526:SF627">
    <property type="entry name" value="D-RHAMNOSYLTRANSFERASE WBPZ"/>
    <property type="match status" value="1"/>
</dbReference>
<evidence type="ECO:0000259" key="1">
    <source>
        <dbReference type="Pfam" id="PF00534"/>
    </source>
</evidence>
<name>A0A1F5RZW1_9BACT</name>
<proteinExistence type="predicted"/>
<feature type="domain" description="Glycosyl transferase family 1" evidence="1">
    <location>
        <begin position="165"/>
        <end position="330"/>
    </location>
</feature>
<sequence>MKLLIITQKVDSDDDVLGFMHAWISEFVKACELVTVICLQQGKYHFPENVKVLSLGKETGKSRLKYLFNFYRYIRQERKNYEAVFVHMNEIYVILGWLCWKLWRKKISLWYAHGHVSFSLKIAAKLADIIFTSTKSGFRLPSKKVQVIGQGIDTNKFRIKNYELGVTNDKFKIISVGRISPSKDYATLINAIAILTKEYVGMEVNIIGGPATAADQNYLKEMRQLVKDKNLGQIIKFIGSVANKDLVSYLQTADLFVNMGRTGSLDKAMLEAAACGLPILTCNEAMLEVLGPYTDKLMYETGNSRQLTDKIKSCIMWGEKERRNLGYELRKIVVQKHSLPEFIKKILSILNNNVYAEKEK</sequence>
<dbReference type="Gene3D" id="3.40.50.2000">
    <property type="entry name" value="Glycogen Phosphorylase B"/>
    <property type="match status" value="2"/>
</dbReference>
<dbReference type="InterPro" id="IPR001296">
    <property type="entry name" value="Glyco_trans_1"/>
</dbReference>
<evidence type="ECO:0000313" key="2">
    <source>
        <dbReference type="EMBL" id="OGF19862.1"/>
    </source>
</evidence>
<evidence type="ECO:0000313" key="3">
    <source>
        <dbReference type="Proteomes" id="UP000177691"/>
    </source>
</evidence>
<dbReference type="SUPFAM" id="SSF53756">
    <property type="entry name" value="UDP-Glycosyltransferase/glycogen phosphorylase"/>
    <property type="match status" value="1"/>
</dbReference>